<feature type="region of interest" description="Disordered" evidence="1">
    <location>
        <begin position="57"/>
        <end position="109"/>
    </location>
</feature>
<reference evidence="2" key="1">
    <citation type="submission" date="2022-03" db="EMBL/GenBank/DDBJ databases">
        <authorList>
            <person name="Martin C."/>
        </authorList>
    </citation>
    <scope>NUCLEOTIDE SEQUENCE</scope>
</reference>
<dbReference type="Proteomes" id="UP000749559">
    <property type="component" value="Unassembled WGS sequence"/>
</dbReference>
<feature type="non-terminal residue" evidence="2">
    <location>
        <position position="1"/>
    </location>
</feature>
<gene>
    <name evidence="2" type="ORF">OFUS_LOCUS4246</name>
</gene>
<dbReference type="AlphaFoldDB" id="A0A8S4N865"/>
<comment type="caution">
    <text evidence="2">The sequence shown here is derived from an EMBL/GenBank/DDBJ whole genome shotgun (WGS) entry which is preliminary data.</text>
</comment>
<protein>
    <submittedName>
        <fullName evidence="2">Uncharacterized protein</fullName>
    </submittedName>
</protein>
<organism evidence="2 3">
    <name type="scientific">Owenia fusiformis</name>
    <name type="common">Polychaete worm</name>
    <dbReference type="NCBI Taxonomy" id="6347"/>
    <lineage>
        <taxon>Eukaryota</taxon>
        <taxon>Metazoa</taxon>
        <taxon>Spiralia</taxon>
        <taxon>Lophotrochozoa</taxon>
        <taxon>Annelida</taxon>
        <taxon>Polychaeta</taxon>
        <taxon>Sedentaria</taxon>
        <taxon>Canalipalpata</taxon>
        <taxon>Sabellida</taxon>
        <taxon>Oweniida</taxon>
        <taxon>Oweniidae</taxon>
        <taxon>Owenia</taxon>
    </lineage>
</organism>
<keyword evidence="3" id="KW-1185">Reference proteome</keyword>
<evidence type="ECO:0000313" key="3">
    <source>
        <dbReference type="Proteomes" id="UP000749559"/>
    </source>
</evidence>
<sequence>TIHSDLQGYIKTVDTNTQLRQNMVQQTEETFKAAKSNLERLKQCKTELEDPTNVAAAYPQGVKFHNESDLRTNKKSKKPKSAKNWINAPNEASDKNSPNESRGSGAHNV</sequence>
<feature type="non-terminal residue" evidence="2">
    <location>
        <position position="109"/>
    </location>
</feature>
<name>A0A8S4N865_OWEFU</name>
<dbReference type="EMBL" id="CAIIXF020000002">
    <property type="protein sequence ID" value="CAH1777172.1"/>
    <property type="molecule type" value="Genomic_DNA"/>
</dbReference>
<evidence type="ECO:0000313" key="2">
    <source>
        <dbReference type="EMBL" id="CAH1777172.1"/>
    </source>
</evidence>
<proteinExistence type="predicted"/>
<evidence type="ECO:0000256" key="1">
    <source>
        <dbReference type="SAM" id="MobiDB-lite"/>
    </source>
</evidence>
<accession>A0A8S4N865</accession>